<evidence type="ECO:0000256" key="5">
    <source>
        <dbReference type="ARBA" id="ARBA00022989"/>
    </source>
</evidence>
<keyword evidence="13" id="KW-1185">Reference proteome</keyword>
<evidence type="ECO:0000256" key="7">
    <source>
        <dbReference type="ARBA" id="ARBA00049119"/>
    </source>
</evidence>
<dbReference type="PRINTS" id="PR00171">
    <property type="entry name" value="SUGRTRNSPORT"/>
</dbReference>
<dbReference type="EMBL" id="JBAHYK010000505">
    <property type="protein sequence ID" value="KAL0573444.1"/>
    <property type="molecule type" value="Genomic_DNA"/>
</dbReference>
<dbReference type="InterPro" id="IPR005828">
    <property type="entry name" value="MFS_sugar_transport-like"/>
</dbReference>
<evidence type="ECO:0000256" key="3">
    <source>
        <dbReference type="ARBA" id="ARBA00022448"/>
    </source>
</evidence>
<comment type="caution">
    <text evidence="12">The sequence shown here is derived from an EMBL/GenBank/DDBJ whole genome shotgun (WGS) entry which is preliminary data.</text>
</comment>
<evidence type="ECO:0000259" key="11">
    <source>
        <dbReference type="PROSITE" id="PS50850"/>
    </source>
</evidence>
<dbReference type="InterPro" id="IPR050360">
    <property type="entry name" value="MFS_Sugar_Transporters"/>
</dbReference>
<organism evidence="12 13">
    <name type="scientific">Marasmius crinis-equi</name>
    <dbReference type="NCBI Taxonomy" id="585013"/>
    <lineage>
        <taxon>Eukaryota</taxon>
        <taxon>Fungi</taxon>
        <taxon>Dikarya</taxon>
        <taxon>Basidiomycota</taxon>
        <taxon>Agaricomycotina</taxon>
        <taxon>Agaricomycetes</taxon>
        <taxon>Agaricomycetidae</taxon>
        <taxon>Agaricales</taxon>
        <taxon>Marasmiineae</taxon>
        <taxon>Marasmiaceae</taxon>
        <taxon>Marasmius</taxon>
    </lineage>
</organism>
<proteinExistence type="inferred from homology"/>
<feature type="transmembrane region" description="Helical" evidence="10">
    <location>
        <begin position="72"/>
        <end position="90"/>
    </location>
</feature>
<feature type="transmembrane region" description="Helical" evidence="10">
    <location>
        <begin position="362"/>
        <end position="379"/>
    </location>
</feature>
<accession>A0ABR3FE85</accession>
<evidence type="ECO:0000256" key="8">
    <source>
        <dbReference type="RuleBase" id="RU003346"/>
    </source>
</evidence>
<name>A0ABR3FE85_9AGAR</name>
<keyword evidence="6 10" id="KW-0472">Membrane</keyword>
<dbReference type="Gene3D" id="1.20.1250.20">
    <property type="entry name" value="MFS general substrate transporter like domains"/>
    <property type="match status" value="1"/>
</dbReference>
<reference evidence="12 13" key="1">
    <citation type="submission" date="2024-02" db="EMBL/GenBank/DDBJ databases">
        <title>A draft genome for the cacao thread blight pathogen Marasmius crinis-equi.</title>
        <authorList>
            <person name="Cohen S.P."/>
            <person name="Baruah I.K."/>
            <person name="Amoako-Attah I."/>
            <person name="Bukari Y."/>
            <person name="Meinhardt L.W."/>
            <person name="Bailey B.A."/>
        </authorList>
    </citation>
    <scope>NUCLEOTIDE SEQUENCE [LARGE SCALE GENOMIC DNA]</scope>
    <source>
        <strain evidence="12 13">GH-76</strain>
    </source>
</reference>
<feature type="transmembrane region" description="Helical" evidence="10">
    <location>
        <begin position="458"/>
        <end position="478"/>
    </location>
</feature>
<evidence type="ECO:0000256" key="2">
    <source>
        <dbReference type="ARBA" id="ARBA00010992"/>
    </source>
</evidence>
<sequence length="579" mass="64320">MSKTNELSGKRLYYTINAVAGLAIFFFGYDQGMMGGVNTSPNYVRVMGLGTSSYQGPSEGYVVNVTEHTKQGGIVSIYYLGTLIGCLSGGTMGDKIGRKKTMLFGGIWVLLGAALQCSAQNTAWMLCARVINGVGTGYLNVIVPVWSAEVATHTSRGSSYNTQELFHTRPQTSPGAFIALEFTLNIFGMVVAYWLIFGLSFIKEGRSSIRWRLPIAFQIVPIIAFMIALRWMPESPRWLVKAGRTEEAKSVLRRLRYNSAPSDASGESLSAKTHAVADTEFDAIANVVKLEQKHSKMNSYWNMFWGIGSGDLHLARRVQLSIWLQIVQEWVGISAITVYSATIFSEAGYAPRKAQWLSGSNLVTYTLSTLVAVVTIDRWGRRVGLWWGSVGQGIAMILAGAFSRLLRDHPEKHVEYGGAAAFCVFLFTAIFGATWLTIPWVYPTETFPLQVRAKGNAWGVVGWSIGNGWLTLLNPVMFTKIQENTLYIFGVINFLSIPMVWGFYPETANRTLEEMDLLFASRSPFVWDEERHFERLKKEMDNTGGRLGEMGNGDVDSDNTSKWKRLSGKKLAGEEFSQL</sequence>
<dbReference type="Pfam" id="PF00083">
    <property type="entry name" value="Sugar_tr"/>
    <property type="match status" value="1"/>
</dbReference>
<dbReference type="PANTHER" id="PTHR48022">
    <property type="entry name" value="PLASTIDIC GLUCOSE TRANSPORTER 4"/>
    <property type="match status" value="1"/>
</dbReference>
<comment type="similarity">
    <text evidence="2 8">Belongs to the major facilitator superfamily. Sugar transporter (TC 2.A.1.1) family.</text>
</comment>
<feature type="transmembrane region" description="Helical" evidence="10">
    <location>
        <begin position="330"/>
        <end position="350"/>
    </location>
</feature>
<dbReference type="InterPro" id="IPR005829">
    <property type="entry name" value="Sugar_transporter_CS"/>
</dbReference>
<feature type="transmembrane region" description="Helical" evidence="10">
    <location>
        <begin position="485"/>
        <end position="504"/>
    </location>
</feature>
<dbReference type="PROSITE" id="PS00216">
    <property type="entry name" value="SUGAR_TRANSPORT_1"/>
    <property type="match status" value="1"/>
</dbReference>
<evidence type="ECO:0000313" key="12">
    <source>
        <dbReference type="EMBL" id="KAL0573444.1"/>
    </source>
</evidence>
<dbReference type="Proteomes" id="UP001465976">
    <property type="component" value="Unassembled WGS sequence"/>
</dbReference>
<feature type="transmembrane region" description="Helical" evidence="10">
    <location>
        <begin position="12"/>
        <end position="29"/>
    </location>
</feature>
<evidence type="ECO:0000256" key="10">
    <source>
        <dbReference type="SAM" id="Phobius"/>
    </source>
</evidence>
<dbReference type="SUPFAM" id="SSF103473">
    <property type="entry name" value="MFS general substrate transporter"/>
    <property type="match status" value="1"/>
</dbReference>
<evidence type="ECO:0000256" key="4">
    <source>
        <dbReference type="ARBA" id="ARBA00022692"/>
    </source>
</evidence>
<dbReference type="PROSITE" id="PS50850">
    <property type="entry name" value="MFS"/>
    <property type="match status" value="1"/>
</dbReference>
<evidence type="ECO:0000256" key="1">
    <source>
        <dbReference type="ARBA" id="ARBA00004141"/>
    </source>
</evidence>
<comment type="subcellular location">
    <subcellularLocation>
        <location evidence="1">Membrane</location>
        <topology evidence="1">Multi-pass membrane protein</topology>
    </subcellularLocation>
</comment>
<dbReference type="NCBIfam" id="TIGR00879">
    <property type="entry name" value="SP"/>
    <property type="match status" value="1"/>
</dbReference>
<feature type="transmembrane region" description="Helical" evidence="10">
    <location>
        <begin position="418"/>
        <end position="438"/>
    </location>
</feature>
<gene>
    <name evidence="12" type="ORF">V5O48_008517</name>
</gene>
<feature type="transmembrane region" description="Helical" evidence="10">
    <location>
        <begin position="385"/>
        <end position="406"/>
    </location>
</feature>
<feature type="transmembrane region" description="Helical" evidence="10">
    <location>
        <begin position="102"/>
        <end position="126"/>
    </location>
</feature>
<dbReference type="InterPro" id="IPR020846">
    <property type="entry name" value="MFS_dom"/>
</dbReference>
<feature type="transmembrane region" description="Helical" evidence="10">
    <location>
        <begin position="213"/>
        <end position="232"/>
    </location>
</feature>
<evidence type="ECO:0000256" key="9">
    <source>
        <dbReference type="SAM" id="MobiDB-lite"/>
    </source>
</evidence>
<evidence type="ECO:0000313" key="13">
    <source>
        <dbReference type="Proteomes" id="UP001465976"/>
    </source>
</evidence>
<evidence type="ECO:0000256" key="6">
    <source>
        <dbReference type="ARBA" id="ARBA00023136"/>
    </source>
</evidence>
<keyword evidence="4 10" id="KW-0812">Transmembrane</keyword>
<feature type="domain" description="Major facilitator superfamily (MFS) profile" evidence="11">
    <location>
        <begin position="16"/>
        <end position="508"/>
    </location>
</feature>
<dbReference type="InterPro" id="IPR003663">
    <property type="entry name" value="Sugar/inositol_transpt"/>
</dbReference>
<feature type="transmembrane region" description="Helical" evidence="10">
    <location>
        <begin position="176"/>
        <end position="201"/>
    </location>
</feature>
<keyword evidence="5 10" id="KW-1133">Transmembrane helix</keyword>
<feature type="region of interest" description="Disordered" evidence="9">
    <location>
        <begin position="543"/>
        <end position="579"/>
    </location>
</feature>
<keyword evidence="3 8" id="KW-0813">Transport</keyword>
<dbReference type="InterPro" id="IPR036259">
    <property type="entry name" value="MFS_trans_sf"/>
</dbReference>
<dbReference type="PANTHER" id="PTHR48022:SF78">
    <property type="entry name" value="MONOSACCHARIDE TRANSPORTER, PUTATIVE (AFU_ORTHOLOGUE AFUA_2G02110)-RELATED"/>
    <property type="match status" value="1"/>
</dbReference>
<protein>
    <recommendedName>
        <fullName evidence="11">Major facilitator superfamily (MFS) profile domain-containing protein</fullName>
    </recommendedName>
</protein>
<comment type="catalytic activity">
    <reaction evidence="7">
        <text>myo-inositol(out) + H(+)(out) = myo-inositol(in) + H(+)(in)</text>
        <dbReference type="Rhea" id="RHEA:60364"/>
        <dbReference type="ChEBI" id="CHEBI:15378"/>
        <dbReference type="ChEBI" id="CHEBI:17268"/>
    </reaction>
</comment>